<name>A0ABN7S0M3_OIKDI</name>
<evidence type="ECO:0000313" key="3">
    <source>
        <dbReference type="Proteomes" id="UP001158576"/>
    </source>
</evidence>
<accession>A0ABN7S0M3</accession>
<proteinExistence type="predicted"/>
<dbReference type="EMBL" id="OU015568">
    <property type="protein sequence ID" value="CAG5090369.1"/>
    <property type="molecule type" value="Genomic_DNA"/>
</dbReference>
<sequence>MDEPPAEPPVGGEEVNPAPPGVPLITQTFGNISGFFAAYGWYIVAGFVIFSFVWKNLEEKIARFQRSIEDGRIKKDPDTVNRMEEERFNRLERLQKEFDEKAIIRKAREDEIAAEKAEREKLRQTLKLPDMRRRKLQRLAIPLLLERKRALPVPSNVEALLNEANTTR</sequence>
<keyword evidence="3" id="KW-1185">Reference proteome</keyword>
<keyword evidence="1" id="KW-0472">Membrane</keyword>
<evidence type="ECO:0000256" key="1">
    <source>
        <dbReference type="SAM" id="Phobius"/>
    </source>
</evidence>
<protein>
    <submittedName>
        <fullName evidence="2">Oidioi.mRNA.OKI2018_I69.PAR.g12575.t1.cds</fullName>
    </submittedName>
</protein>
<dbReference type="InterPro" id="IPR009703">
    <property type="entry name" value="Selenoprotein_S"/>
</dbReference>
<dbReference type="Proteomes" id="UP001158576">
    <property type="component" value="Chromosome PAR"/>
</dbReference>
<feature type="transmembrane region" description="Helical" evidence="1">
    <location>
        <begin position="32"/>
        <end position="54"/>
    </location>
</feature>
<keyword evidence="1" id="KW-1133">Transmembrane helix</keyword>
<dbReference type="Pfam" id="PF06936">
    <property type="entry name" value="Selenoprotein_S"/>
    <property type="match status" value="1"/>
</dbReference>
<evidence type="ECO:0000313" key="2">
    <source>
        <dbReference type="EMBL" id="CAG5090369.1"/>
    </source>
</evidence>
<keyword evidence="1" id="KW-0812">Transmembrane</keyword>
<gene>
    <name evidence="2" type="ORF">OKIOD_LOCUS4133</name>
</gene>
<organism evidence="2 3">
    <name type="scientific">Oikopleura dioica</name>
    <name type="common">Tunicate</name>
    <dbReference type="NCBI Taxonomy" id="34765"/>
    <lineage>
        <taxon>Eukaryota</taxon>
        <taxon>Metazoa</taxon>
        <taxon>Chordata</taxon>
        <taxon>Tunicata</taxon>
        <taxon>Appendicularia</taxon>
        <taxon>Copelata</taxon>
        <taxon>Oikopleuridae</taxon>
        <taxon>Oikopleura</taxon>
    </lineage>
</organism>
<reference evidence="2 3" key="1">
    <citation type="submission" date="2021-04" db="EMBL/GenBank/DDBJ databases">
        <authorList>
            <person name="Bliznina A."/>
        </authorList>
    </citation>
    <scope>NUCLEOTIDE SEQUENCE [LARGE SCALE GENOMIC DNA]</scope>
</reference>